<dbReference type="InterPro" id="IPR036390">
    <property type="entry name" value="WH_DNA-bd_sf"/>
</dbReference>
<dbReference type="InterPro" id="IPR011711">
    <property type="entry name" value="GntR_C"/>
</dbReference>
<sequence>MRASERAYTTLREEIVEGTLAPGTVLGEVEHSARLDLSRTPLREALARLVADGLVAPSPSRGLVVTEISRADARRLYDPRIALEVLAARRAAEEVGGADEAEEHSPGAFAALADRFEEAAAPLAAGADPTDYYALTAELDRALDAACANPYLVDSLRGLRLHLARLRRLARHAPRRLADSAREHADIARSVASADPDLAAAATEVHLRRALAHLLAEQENTPPDPTIPPLQEETA</sequence>
<dbReference type="SUPFAM" id="SSF46785">
    <property type="entry name" value="Winged helix' DNA-binding domain"/>
    <property type="match status" value="1"/>
</dbReference>
<dbReference type="PANTHER" id="PTHR43537:SF49">
    <property type="entry name" value="TRANSCRIPTIONAL REGULATORY PROTEIN"/>
    <property type="match status" value="1"/>
</dbReference>
<dbReference type="EMBL" id="JACHLZ010000001">
    <property type="protein sequence ID" value="MBB5831839.1"/>
    <property type="molecule type" value="Genomic_DNA"/>
</dbReference>
<evidence type="ECO:0000256" key="2">
    <source>
        <dbReference type="ARBA" id="ARBA00023125"/>
    </source>
</evidence>
<dbReference type="SMART" id="SM00895">
    <property type="entry name" value="FCD"/>
    <property type="match status" value="1"/>
</dbReference>
<evidence type="ECO:0000259" key="5">
    <source>
        <dbReference type="PROSITE" id="PS50949"/>
    </source>
</evidence>
<dbReference type="PROSITE" id="PS50949">
    <property type="entry name" value="HTH_GNTR"/>
    <property type="match status" value="1"/>
</dbReference>
<dbReference type="Pfam" id="PF00392">
    <property type="entry name" value="GntR"/>
    <property type="match status" value="1"/>
</dbReference>
<dbReference type="Pfam" id="PF07729">
    <property type="entry name" value="FCD"/>
    <property type="match status" value="1"/>
</dbReference>
<feature type="region of interest" description="Disordered" evidence="4">
    <location>
        <begin position="215"/>
        <end position="235"/>
    </location>
</feature>
<dbReference type="AlphaFoldDB" id="A0A841A9E0"/>
<keyword evidence="2 6" id="KW-0238">DNA-binding</keyword>
<keyword evidence="3" id="KW-0804">Transcription</keyword>
<comment type="caution">
    <text evidence="6">The sequence shown here is derived from an EMBL/GenBank/DDBJ whole genome shotgun (WGS) entry which is preliminary data.</text>
</comment>
<evidence type="ECO:0000313" key="7">
    <source>
        <dbReference type="Proteomes" id="UP000588158"/>
    </source>
</evidence>
<evidence type="ECO:0000313" key="6">
    <source>
        <dbReference type="EMBL" id="MBB5831839.1"/>
    </source>
</evidence>
<accession>A0A841A9E0</accession>
<dbReference type="RefSeq" id="WP_184325246.1">
    <property type="nucleotide sequence ID" value="NZ_JACHLZ010000001.1"/>
</dbReference>
<dbReference type="Gene3D" id="1.10.10.10">
    <property type="entry name" value="Winged helix-like DNA-binding domain superfamily/Winged helix DNA-binding domain"/>
    <property type="match status" value="1"/>
</dbReference>
<dbReference type="SMART" id="SM00345">
    <property type="entry name" value="HTH_GNTR"/>
    <property type="match status" value="1"/>
</dbReference>
<proteinExistence type="predicted"/>
<dbReference type="GO" id="GO:0003677">
    <property type="term" value="F:DNA binding"/>
    <property type="evidence" value="ECO:0007669"/>
    <property type="project" value="UniProtKB-KW"/>
</dbReference>
<evidence type="ECO:0000256" key="4">
    <source>
        <dbReference type="SAM" id="MobiDB-lite"/>
    </source>
</evidence>
<dbReference type="InterPro" id="IPR008920">
    <property type="entry name" value="TF_FadR/GntR_C"/>
</dbReference>
<dbReference type="InterPro" id="IPR000524">
    <property type="entry name" value="Tscrpt_reg_HTH_GntR"/>
</dbReference>
<keyword evidence="1" id="KW-0805">Transcription regulation</keyword>
<dbReference type="Gene3D" id="1.20.120.530">
    <property type="entry name" value="GntR ligand-binding domain-like"/>
    <property type="match status" value="1"/>
</dbReference>
<gene>
    <name evidence="6" type="ORF">HNR70_001652</name>
</gene>
<feature type="domain" description="HTH gntR-type" evidence="5">
    <location>
        <begin position="1"/>
        <end position="68"/>
    </location>
</feature>
<dbReference type="PANTHER" id="PTHR43537">
    <property type="entry name" value="TRANSCRIPTIONAL REGULATOR, GNTR FAMILY"/>
    <property type="match status" value="1"/>
</dbReference>
<dbReference type="GO" id="GO:0003700">
    <property type="term" value="F:DNA-binding transcription factor activity"/>
    <property type="evidence" value="ECO:0007669"/>
    <property type="project" value="InterPro"/>
</dbReference>
<organism evidence="6 7">
    <name type="scientific">Brachybacterium aquaticum</name>
    <dbReference type="NCBI Taxonomy" id="1432564"/>
    <lineage>
        <taxon>Bacteria</taxon>
        <taxon>Bacillati</taxon>
        <taxon>Actinomycetota</taxon>
        <taxon>Actinomycetes</taxon>
        <taxon>Micrococcales</taxon>
        <taxon>Dermabacteraceae</taxon>
        <taxon>Brachybacterium</taxon>
    </lineage>
</organism>
<dbReference type="Proteomes" id="UP000588158">
    <property type="component" value="Unassembled WGS sequence"/>
</dbReference>
<name>A0A841A9E0_9MICO</name>
<protein>
    <submittedName>
        <fullName evidence="6">DNA-binding GntR family transcriptional regulator</fullName>
    </submittedName>
</protein>
<reference evidence="6 7" key="1">
    <citation type="submission" date="2020-08" db="EMBL/GenBank/DDBJ databases">
        <title>Sequencing the genomes of 1000 actinobacteria strains.</title>
        <authorList>
            <person name="Klenk H.-P."/>
        </authorList>
    </citation>
    <scope>NUCLEOTIDE SEQUENCE [LARGE SCALE GENOMIC DNA]</scope>
    <source>
        <strain evidence="6 7">DSM 28796</strain>
    </source>
</reference>
<dbReference type="SUPFAM" id="SSF48008">
    <property type="entry name" value="GntR ligand-binding domain-like"/>
    <property type="match status" value="1"/>
</dbReference>
<keyword evidence="7" id="KW-1185">Reference proteome</keyword>
<evidence type="ECO:0000256" key="1">
    <source>
        <dbReference type="ARBA" id="ARBA00023015"/>
    </source>
</evidence>
<dbReference type="InterPro" id="IPR036388">
    <property type="entry name" value="WH-like_DNA-bd_sf"/>
</dbReference>
<evidence type="ECO:0000256" key="3">
    <source>
        <dbReference type="ARBA" id="ARBA00023163"/>
    </source>
</evidence>